<dbReference type="PANTHER" id="PTHR23028:SF53">
    <property type="entry name" value="ACYL_TRANSF_3 DOMAIN-CONTAINING PROTEIN"/>
    <property type="match status" value="1"/>
</dbReference>
<evidence type="ECO:0000256" key="2">
    <source>
        <dbReference type="ARBA" id="ARBA00022475"/>
    </source>
</evidence>
<organism evidence="11 12">
    <name type="scientific">Nostocoides australiense Ben110</name>
    <dbReference type="NCBI Taxonomy" id="1193182"/>
    <lineage>
        <taxon>Bacteria</taxon>
        <taxon>Bacillati</taxon>
        <taxon>Actinomycetota</taxon>
        <taxon>Actinomycetes</taxon>
        <taxon>Micrococcales</taxon>
        <taxon>Intrasporangiaceae</taxon>
        <taxon>Nostocoides</taxon>
    </lineage>
</organism>
<evidence type="ECO:0000256" key="9">
    <source>
        <dbReference type="SAM" id="Phobius"/>
    </source>
</evidence>
<evidence type="ECO:0000313" key="12">
    <source>
        <dbReference type="Proteomes" id="UP000035763"/>
    </source>
</evidence>
<dbReference type="GO" id="GO:0009103">
    <property type="term" value="P:lipopolysaccharide biosynthetic process"/>
    <property type="evidence" value="ECO:0007669"/>
    <property type="project" value="TreeGrafter"/>
</dbReference>
<evidence type="ECO:0000313" key="11">
    <source>
        <dbReference type="EMBL" id="CCH72165.1"/>
    </source>
</evidence>
<keyword evidence="6 9" id="KW-0472">Membrane</keyword>
<dbReference type="STRING" id="1193182.BN11_1400004"/>
<feature type="transmembrane region" description="Helical" evidence="9">
    <location>
        <begin position="86"/>
        <end position="105"/>
    </location>
</feature>
<feature type="compositionally biased region" description="Low complexity" evidence="8">
    <location>
        <begin position="28"/>
        <end position="53"/>
    </location>
</feature>
<evidence type="ECO:0000256" key="1">
    <source>
        <dbReference type="ARBA" id="ARBA00004651"/>
    </source>
</evidence>
<evidence type="ECO:0000256" key="8">
    <source>
        <dbReference type="SAM" id="MobiDB-lite"/>
    </source>
</evidence>
<dbReference type="GO" id="GO:0005886">
    <property type="term" value="C:plasma membrane"/>
    <property type="evidence" value="ECO:0007669"/>
    <property type="project" value="UniProtKB-SubCell"/>
</dbReference>
<sequence>MEEVISSLPRDRRRLPSDLEVAMTATVSPPGSATASSRPAPRAPSRVRSSAPSTGRLPGLDGLRTVAIVAVLIFHLNAAWLPGGFIGVDIFFVVSGFLITTLLVRERASTGRVDLAGFWGRRARRLLPALLLAIPVSVLLARLTEADLLVGVGSQVLGALTFAFNWVQIAAGADYFHATTPQLFMNYWSLAVEEQFYLIWPLATLVLLRLVRSGRARAGIAGGLAVLSAVLMALRFDPDAGATRVYYGTDTHVFGLMIGAALAFWYADGGAARLAAPAWVARRRPVAGIAGAVLLGSMWWLEESRALTFRGGLAIASLATAALIAVAVGGGTLARLLDLPPMRWIGERSYGIYLWHWPVILVVNADITSVPGSAGFLSSRLWAVLVTFAIADLSFRLVERPVRRFGWRGAFTRLAACVPGRADGARVLAGAITVLVVATVAVIATAPDATSTEKLIAANAKAAERTATSTATAPALTTATFTMPKGNQIDAYGDSMMIGSVPALKYYFPGIRIDAKSNRRWSAGLAAVTASGTDIRRAVVLSFGTNAGVDEADVRATLDKLGPKRMVVLVNIHLNEARATADNTTLAKVAADYPNAIVADWNAEVTKQRGLLQPDGIHPSMTGQHRYAALVRQALADLSYQHTGKVVKLKPLPIP</sequence>
<feature type="domain" description="Acyltransferase 3" evidence="10">
    <location>
        <begin position="58"/>
        <end position="391"/>
    </location>
</feature>
<comment type="subcellular location">
    <subcellularLocation>
        <location evidence="1">Cell membrane</location>
        <topology evidence="1">Multi-pass membrane protein</topology>
    </subcellularLocation>
</comment>
<keyword evidence="2" id="KW-1003">Cell membrane</keyword>
<dbReference type="EMBL" id="CAJA01000047">
    <property type="protein sequence ID" value="CCH72165.1"/>
    <property type="molecule type" value="Genomic_DNA"/>
</dbReference>
<evidence type="ECO:0000256" key="6">
    <source>
        <dbReference type="ARBA" id="ARBA00023136"/>
    </source>
</evidence>
<feature type="transmembrane region" description="Helical" evidence="9">
    <location>
        <begin position="285"/>
        <end position="301"/>
    </location>
</feature>
<evidence type="ECO:0000256" key="7">
    <source>
        <dbReference type="ARBA" id="ARBA00023315"/>
    </source>
</evidence>
<feature type="transmembrane region" description="Helical" evidence="9">
    <location>
        <begin position="256"/>
        <end position="276"/>
    </location>
</feature>
<feature type="transmembrane region" description="Helical" evidence="9">
    <location>
        <begin position="379"/>
        <end position="398"/>
    </location>
</feature>
<comment type="caution">
    <text evidence="11">The sequence shown here is derived from an EMBL/GenBank/DDBJ whole genome shotgun (WGS) entry which is preliminary data.</text>
</comment>
<dbReference type="AlphaFoldDB" id="W6JUJ0"/>
<dbReference type="Gene3D" id="3.40.50.1110">
    <property type="entry name" value="SGNH hydrolase"/>
    <property type="match status" value="1"/>
</dbReference>
<feature type="transmembrane region" description="Helical" evidence="9">
    <location>
        <begin position="349"/>
        <end position="367"/>
    </location>
</feature>
<evidence type="ECO:0000256" key="5">
    <source>
        <dbReference type="ARBA" id="ARBA00022989"/>
    </source>
</evidence>
<dbReference type="InterPro" id="IPR002656">
    <property type="entry name" value="Acyl_transf_3_dom"/>
</dbReference>
<proteinExistence type="predicted"/>
<keyword evidence="3 11" id="KW-0808">Transferase</keyword>
<evidence type="ECO:0000256" key="3">
    <source>
        <dbReference type="ARBA" id="ARBA00022679"/>
    </source>
</evidence>
<gene>
    <name evidence="11" type="ORF">BN11_1400004</name>
</gene>
<dbReference type="SUPFAM" id="SSF52266">
    <property type="entry name" value="SGNH hydrolase"/>
    <property type="match status" value="1"/>
</dbReference>
<feature type="transmembrane region" description="Helical" evidence="9">
    <location>
        <begin position="427"/>
        <end position="446"/>
    </location>
</feature>
<keyword evidence="4 9" id="KW-0812">Transmembrane</keyword>
<protein>
    <submittedName>
        <fullName evidence="11">Lipopolysaccharide modification acyltransferase</fullName>
    </submittedName>
</protein>
<keyword evidence="12" id="KW-1185">Reference proteome</keyword>
<evidence type="ECO:0000259" key="10">
    <source>
        <dbReference type="Pfam" id="PF01757"/>
    </source>
</evidence>
<reference evidence="11 12" key="1">
    <citation type="journal article" date="2013" name="ISME J.">
        <title>A metabolic model for members of the genus Tetrasphaera involved in enhanced biological phosphorus removal.</title>
        <authorList>
            <person name="Kristiansen R."/>
            <person name="Nguyen H.T.T."/>
            <person name="Saunders A.M."/>
            <person name="Nielsen J.L."/>
            <person name="Wimmer R."/>
            <person name="Le V.Q."/>
            <person name="McIlroy S.J."/>
            <person name="Petrovski S."/>
            <person name="Seviour R.J."/>
            <person name="Calteau A."/>
            <person name="Nielsen K.L."/>
            <person name="Nielsen P.H."/>
        </authorList>
    </citation>
    <scope>NUCLEOTIDE SEQUENCE [LARGE SCALE GENOMIC DNA]</scope>
    <source>
        <strain evidence="11 12">Ben110</strain>
    </source>
</reference>
<dbReference type="Proteomes" id="UP000035763">
    <property type="component" value="Unassembled WGS sequence"/>
</dbReference>
<keyword evidence="5 9" id="KW-1133">Transmembrane helix</keyword>
<dbReference type="InterPro" id="IPR050879">
    <property type="entry name" value="Acyltransferase_3"/>
</dbReference>
<name>W6JUJ0_9MICO</name>
<feature type="transmembrane region" description="Helical" evidence="9">
    <location>
        <begin position="195"/>
        <end position="211"/>
    </location>
</feature>
<accession>W6JUJ0</accession>
<dbReference type="PANTHER" id="PTHR23028">
    <property type="entry name" value="ACETYLTRANSFERASE"/>
    <property type="match status" value="1"/>
</dbReference>
<feature type="region of interest" description="Disordered" evidence="8">
    <location>
        <begin position="25"/>
        <end position="54"/>
    </location>
</feature>
<dbReference type="Pfam" id="PF01757">
    <property type="entry name" value="Acyl_transf_3"/>
    <property type="match status" value="1"/>
</dbReference>
<dbReference type="GO" id="GO:0016747">
    <property type="term" value="F:acyltransferase activity, transferring groups other than amino-acyl groups"/>
    <property type="evidence" value="ECO:0007669"/>
    <property type="project" value="InterPro"/>
</dbReference>
<keyword evidence="7 11" id="KW-0012">Acyltransferase</keyword>
<feature type="transmembrane region" description="Helical" evidence="9">
    <location>
        <begin position="313"/>
        <end position="337"/>
    </location>
</feature>
<feature type="transmembrane region" description="Helical" evidence="9">
    <location>
        <begin position="218"/>
        <end position="236"/>
    </location>
</feature>
<evidence type="ECO:0000256" key="4">
    <source>
        <dbReference type="ARBA" id="ARBA00022692"/>
    </source>
</evidence>
<dbReference type="InterPro" id="IPR036514">
    <property type="entry name" value="SGNH_hydro_sf"/>
</dbReference>